<protein>
    <recommendedName>
        <fullName evidence="3">Lipoprotein</fullName>
    </recommendedName>
</protein>
<accession>A0A6N3G982</accession>
<dbReference type="EMBL" id="CACRTR010000016">
    <property type="protein sequence ID" value="VYU60531.1"/>
    <property type="molecule type" value="Genomic_DNA"/>
</dbReference>
<organism evidence="2">
    <name type="scientific">Eubacterium limosum</name>
    <dbReference type="NCBI Taxonomy" id="1736"/>
    <lineage>
        <taxon>Bacteria</taxon>
        <taxon>Bacillati</taxon>
        <taxon>Bacillota</taxon>
        <taxon>Clostridia</taxon>
        <taxon>Eubacteriales</taxon>
        <taxon>Eubacteriaceae</taxon>
        <taxon>Eubacterium</taxon>
    </lineage>
</organism>
<feature type="chain" id="PRO_5039320123" description="Lipoprotein" evidence="1">
    <location>
        <begin position="20"/>
        <end position="179"/>
    </location>
</feature>
<evidence type="ECO:0000313" key="2">
    <source>
        <dbReference type="EMBL" id="VYU60531.1"/>
    </source>
</evidence>
<sequence length="179" mass="20361">MKKLLIGMAVLAVCFVSTGCGQGGSLVGVWQELYLEKTCRAEEKVQSHTFIFEDDGTFASFTDGKGLAEDSRYQSLYFDGSYGSYGNSLKLSQVNNFDLYFDNEDELSGRNGGAKKSDEPVLTPPPWKYERKMLIQVLSRMKDSRQFYYRISGDYLYIISAKVNLERGNMINGKYKRIR</sequence>
<evidence type="ECO:0008006" key="3">
    <source>
        <dbReference type="Google" id="ProtNLM"/>
    </source>
</evidence>
<gene>
    <name evidence="2" type="ORF">ELLFYP34_03764</name>
</gene>
<reference evidence="2" key="1">
    <citation type="submission" date="2019-11" db="EMBL/GenBank/DDBJ databases">
        <authorList>
            <person name="Feng L."/>
        </authorList>
    </citation>
    <scope>NUCLEOTIDE SEQUENCE</scope>
    <source>
        <strain evidence="2">ElimosumLFYP34</strain>
    </source>
</reference>
<name>A0A6N3G982_EUBLI</name>
<evidence type="ECO:0000256" key="1">
    <source>
        <dbReference type="SAM" id="SignalP"/>
    </source>
</evidence>
<feature type="signal peptide" evidence="1">
    <location>
        <begin position="1"/>
        <end position="19"/>
    </location>
</feature>
<keyword evidence="1" id="KW-0732">Signal</keyword>
<dbReference type="PROSITE" id="PS51257">
    <property type="entry name" value="PROKAR_LIPOPROTEIN"/>
    <property type="match status" value="1"/>
</dbReference>
<proteinExistence type="predicted"/>
<dbReference type="AlphaFoldDB" id="A0A6N3G982"/>